<protein>
    <recommendedName>
        <fullName evidence="5">DNA-3-methyladenine glycosylase I</fullName>
    </recommendedName>
</protein>
<feature type="binding site" evidence="1">
    <location>
        <position position="373"/>
    </location>
    <ligand>
        <name>Zn(2+)</name>
        <dbReference type="ChEBI" id="CHEBI:29105"/>
    </ligand>
</feature>
<dbReference type="Pfam" id="PF03352">
    <property type="entry name" value="Adenine_glyco"/>
    <property type="match status" value="1"/>
</dbReference>
<feature type="region of interest" description="Disordered" evidence="2">
    <location>
        <begin position="53"/>
        <end position="101"/>
    </location>
</feature>
<dbReference type="InterPro" id="IPR005019">
    <property type="entry name" value="Adenine_glyco"/>
</dbReference>
<reference evidence="3 4" key="1">
    <citation type="submission" date="2020-08" db="EMBL/GenBank/DDBJ databases">
        <title>Plant Genome Project.</title>
        <authorList>
            <person name="Zhang R.-G."/>
        </authorList>
    </citation>
    <scope>NUCLEOTIDE SEQUENCE [LARGE SCALE GENOMIC DNA]</scope>
    <source>
        <tissue evidence="3">Rhizome</tissue>
    </source>
</reference>
<proteinExistence type="predicted"/>
<organism evidence="3 4">
    <name type="scientific">Zingiber officinale</name>
    <name type="common">Ginger</name>
    <name type="synonym">Amomum zingiber</name>
    <dbReference type="NCBI Taxonomy" id="94328"/>
    <lineage>
        <taxon>Eukaryota</taxon>
        <taxon>Viridiplantae</taxon>
        <taxon>Streptophyta</taxon>
        <taxon>Embryophyta</taxon>
        <taxon>Tracheophyta</taxon>
        <taxon>Spermatophyta</taxon>
        <taxon>Magnoliopsida</taxon>
        <taxon>Liliopsida</taxon>
        <taxon>Zingiberales</taxon>
        <taxon>Zingiberaceae</taxon>
        <taxon>Zingiber</taxon>
    </lineage>
</organism>
<feature type="binding site" evidence="1">
    <location>
        <position position="377"/>
    </location>
    <ligand>
        <name>Zn(2+)</name>
        <dbReference type="ChEBI" id="CHEBI:29105"/>
    </ligand>
</feature>
<feature type="region of interest" description="Disordered" evidence="2">
    <location>
        <begin position="181"/>
        <end position="201"/>
    </location>
</feature>
<dbReference type="EMBL" id="JACMSC010000016">
    <property type="protein sequence ID" value="KAG6480574.1"/>
    <property type="molecule type" value="Genomic_DNA"/>
</dbReference>
<evidence type="ECO:0000313" key="4">
    <source>
        <dbReference type="Proteomes" id="UP000734854"/>
    </source>
</evidence>
<evidence type="ECO:0000256" key="2">
    <source>
        <dbReference type="SAM" id="MobiDB-lite"/>
    </source>
</evidence>
<keyword evidence="4" id="KW-1185">Reference proteome</keyword>
<evidence type="ECO:0000256" key="1">
    <source>
        <dbReference type="PIRSR" id="PIRSR605019-1"/>
    </source>
</evidence>
<feature type="compositionally biased region" description="Polar residues" evidence="2">
    <location>
        <begin position="92"/>
        <end position="101"/>
    </location>
</feature>
<dbReference type="GO" id="GO:0008725">
    <property type="term" value="F:DNA-3-methyladenine glycosylase activity"/>
    <property type="evidence" value="ECO:0007669"/>
    <property type="project" value="InterPro"/>
</dbReference>
<dbReference type="PANTHER" id="PTHR31116">
    <property type="entry name" value="OS04G0501200 PROTEIN"/>
    <property type="match status" value="1"/>
</dbReference>
<comment type="caution">
    <text evidence="3">The sequence shown here is derived from an EMBL/GenBank/DDBJ whole genome shotgun (WGS) entry which is preliminary data.</text>
</comment>
<gene>
    <name evidence="3" type="ORF">ZIOFF_057158</name>
</gene>
<feature type="binding site" evidence="1">
    <location>
        <position position="202"/>
    </location>
    <ligand>
        <name>Zn(2+)</name>
        <dbReference type="ChEBI" id="CHEBI:29105"/>
    </ligand>
</feature>
<keyword evidence="1" id="KW-0862">Zinc</keyword>
<sequence>MCNSKIKSALARQVAEIEGRPVLQPPSNRIAPLEAARPLKKTFLKSLSLPSSFTKNAARPDADHIAAATPTKLSPPVSPKPKKPKAAPPRGSESNGLSTSGDKLAVAKLPLTKLTRPVIKRSMSSVGAGEFVVSPESMSLLGFDRAPGSIAAAQREHAVLAQAQRKMRIAHYGRTPAKLDGKVVPVDSSMPNDANSQEEKRCSFITSNSDPVYVAYHDEEWGVPLHDDKMLFELLVLAGVQVGLDWTTILKKREEFRAAFADFDAELVAKFTERQMASVCAACGLDIGKVREIVGNGKRILEVRREFASLDNYLWGFINHKPLSPNYRSCRKIPVKTSKSESISKDMVRRGFRFVGPTVIHSFMQAAGLTNDHLVSCPRHLHCSSLTTTTSITTNATTTMLPL</sequence>
<dbReference type="GO" id="GO:0006284">
    <property type="term" value="P:base-excision repair"/>
    <property type="evidence" value="ECO:0007669"/>
    <property type="project" value="InterPro"/>
</dbReference>
<dbReference type="Proteomes" id="UP000734854">
    <property type="component" value="Unassembled WGS sequence"/>
</dbReference>
<dbReference type="AlphaFoldDB" id="A0A8J5KGQ6"/>
<feature type="compositionally biased region" description="Low complexity" evidence="2">
    <location>
        <begin position="65"/>
        <end position="75"/>
    </location>
</feature>
<dbReference type="GO" id="GO:0046872">
    <property type="term" value="F:metal ion binding"/>
    <property type="evidence" value="ECO:0007669"/>
    <property type="project" value="UniProtKB-KW"/>
</dbReference>
<dbReference type="OrthoDB" id="3941538at2759"/>
<keyword evidence="1" id="KW-0479">Metal-binding</keyword>
<feature type="binding site" evidence="1">
    <location>
        <position position="217"/>
    </location>
    <ligand>
        <name>Zn(2+)</name>
        <dbReference type="ChEBI" id="CHEBI:29105"/>
    </ligand>
</feature>
<accession>A0A8J5KGQ6</accession>
<evidence type="ECO:0008006" key="5">
    <source>
        <dbReference type="Google" id="ProtNLM"/>
    </source>
</evidence>
<dbReference type="PANTHER" id="PTHR31116:SF4">
    <property type="entry name" value="DNA GLYCOSYLASE SUPERFAMILY PROTEIN"/>
    <property type="match status" value="1"/>
</dbReference>
<evidence type="ECO:0000313" key="3">
    <source>
        <dbReference type="EMBL" id="KAG6480574.1"/>
    </source>
</evidence>
<name>A0A8J5KGQ6_ZINOF</name>